<evidence type="ECO:0008006" key="4">
    <source>
        <dbReference type="Google" id="ProtNLM"/>
    </source>
</evidence>
<name>A0A3D0ZQA6_UNCKA</name>
<dbReference type="Proteomes" id="UP000263336">
    <property type="component" value="Unassembled WGS sequence"/>
</dbReference>
<accession>A0A3D0ZQA6</accession>
<dbReference type="AlphaFoldDB" id="A0A3D0ZQA6"/>
<feature type="transmembrane region" description="Helical" evidence="1">
    <location>
        <begin position="28"/>
        <end position="52"/>
    </location>
</feature>
<dbReference type="EMBL" id="DOZN01000020">
    <property type="protein sequence ID" value="HCC42460.1"/>
    <property type="molecule type" value="Genomic_DNA"/>
</dbReference>
<protein>
    <recommendedName>
        <fullName evidence="4">Metal-dependent hydrolase</fullName>
    </recommendedName>
</protein>
<evidence type="ECO:0000313" key="2">
    <source>
        <dbReference type="EMBL" id="HCC42460.1"/>
    </source>
</evidence>
<keyword evidence="1" id="KW-1133">Transmembrane helix</keyword>
<organism evidence="2 3">
    <name type="scientific">candidate division WWE3 bacterium</name>
    <dbReference type="NCBI Taxonomy" id="2053526"/>
    <lineage>
        <taxon>Bacteria</taxon>
        <taxon>Katanobacteria</taxon>
    </lineage>
</organism>
<evidence type="ECO:0000256" key="1">
    <source>
        <dbReference type="SAM" id="Phobius"/>
    </source>
</evidence>
<evidence type="ECO:0000313" key="3">
    <source>
        <dbReference type="Proteomes" id="UP000263336"/>
    </source>
</evidence>
<keyword evidence="1" id="KW-0812">Transmembrane</keyword>
<sequence>MYLLLTEMGHLGISLMLGHLIFKRYKRVLSYILALISGFLVDLDHLLDYFIHEGLKFDPSNFFSGFHYHETNTSYIFLHSWELVLLLGVLTFFSRKKYIWLPLVLGLIGHLIWDHLTNPAYWYTYFLTARYLHGFALEKLFAF</sequence>
<comment type="caution">
    <text evidence="2">The sequence shown here is derived from an EMBL/GenBank/DDBJ whole genome shotgun (WGS) entry which is preliminary data.</text>
</comment>
<keyword evidence="1" id="KW-0472">Membrane</keyword>
<feature type="transmembrane region" description="Helical" evidence="1">
    <location>
        <begin position="72"/>
        <end position="93"/>
    </location>
</feature>
<proteinExistence type="predicted"/>
<reference evidence="2 3" key="1">
    <citation type="journal article" date="2018" name="Nat. Biotechnol.">
        <title>A standardized bacterial taxonomy based on genome phylogeny substantially revises the tree of life.</title>
        <authorList>
            <person name="Parks D.H."/>
            <person name="Chuvochina M."/>
            <person name="Waite D.W."/>
            <person name="Rinke C."/>
            <person name="Skarshewski A."/>
            <person name="Chaumeil P.A."/>
            <person name="Hugenholtz P."/>
        </authorList>
    </citation>
    <scope>NUCLEOTIDE SEQUENCE [LARGE SCALE GENOMIC DNA]</scope>
    <source>
        <strain evidence="2">UBA11701</strain>
    </source>
</reference>
<feature type="transmembrane region" description="Helical" evidence="1">
    <location>
        <begin position="98"/>
        <end position="116"/>
    </location>
</feature>
<gene>
    <name evidence="2" type="ORF">DEP93_03225</name>
</gene>